<comment type="caution">
    <text evidence="1">The sequence shown here is derived from an EMBL/GenBank/DDBJ whole genome shotgun (WGS) entry which is preliminary data.</text>
</comment>
<sequence>MFCHDIVAGAPKGPPKRAHESSDVRCFRYKAGVVGESLRVLHYQLSADEHTITSLCQQTFRRSQMDECSEGTGAPCEACVLRAIRNVDQVADIGASKVDNQAELVPCHPSAAIRPTRLSHT</sequence>
<proteinExistence type="predicted"/>
<gene>
    <name evidence="1" type="ORF">BJ970_007331</name>
</gene>
<accession>A0A840QB14</accession>
<reference evidence="1 2" key="1">
    <citation type="submission" date="2020-08" db="EMBL/GenBank/DDBJ databases">
        <title>Sequencing the genomes of 1000 actinobacteria strains.</title>
        <authorList>
            <person name="Klenk H.-P."/>
        </authorList>
    </citation>
    <scope>NUCLEOTIDE SEQUENCE [LARGE SCALE GENOMIC DNA]</scope>
    <source>
        <strain evidence="1 2">DSM 45584</strain>
    </source>
</reference>
<dbReference type="Proteomes" id="UP000584374">
    <property type="component" value="Unassembled WGS sequence"/>
</dbReference>
<evidence type="ECO:0000313" key="2">
    <source>
        <dbReference type="Proteomes" id="UP000584374"/>
    </source>
</evidence>
<dbReference type="EMBL" id="JACHIW010000002">
    <property type="protein sequence ID" value="MBB5159732.1"/>
    <property type="molecule type" value="Genomic_DNA"/>
</dbReference>
<evidence type="ECO:0000313" key="1">
    <source>
        <dbReference type="EMBL" id="MBB5159732.1"/>
    </source>
</evidence>
<dbReference type="AlphaFoldDB" id="A0A840QB14"/>
<organism evidence="1 2">
    <name type="scientific">Saccharopolyspora phatthalungensis</name>
    <dbReference type="NCBI Taxonomy" id="664693"/>
    <lineage>
        <taxon>Bacteria</taxon>
        <taxon>Bacillati</taxon>
        <taxon>Actinomycetota</taxon>
        <taxon>Actinomycetes</taxon>
        <taxon>Pseudonocardiales</taxon>
        <taxon>Pseudonocardiaceae</taxon>
        <taxon>Saccharopolyspora</taxon>
    </lineage>
</organism>
<keyword evidence="2" id="KW-1185">Reference proteome</keyword>
<name>A0A840QB14_9PSEU</name>
<protein>
    <submittedName>
        <fullName evidence="1">Uncharacterized protein</fullName>
    </submittedName>
</protein>